<name>A0A4Y3L2J6_9CELL</name>
<dbReference type="Pfam" id="PF03013">
    <property type="entry name" value="Pyr_excise"/>
    <property type="match status" value="1"/>
</dbReference>
<keyword evidence="2" id="KW-1185">Reference proteome</keyword>
<dbReference type="InterPro" id="IPR004260">
    <property type="entry name" value="Pyr-dimer_DNA_glycosylase"/>
</dbReference>
<protein>
    <submittedName>
        <fullName evidence="1">Pyrimidine dimer DNA glycosylase /DNA-lyase</fullName>
    </submittedName>
</protein>
<organism evidence="1 2">
    <name type="scientific">Cellulomonas cellasea</name>
    <dbReference type="NCBI Taxonomy" id="43670"/>
    <lineage>
        <taxon>Bacteria</taxon>
        <taxon>Bacillati</taxon>
        <taxon>Actinomycetota</taxon>
        <taxon>Actinomycetes</taxon>
        <taxon>Micrococcales</taxon>
        <taxon>Cellulomonadaceae</taxon>
        <taxon>Cellulomonas</taxon>
    </lineage>
</organism>
<dbReference type="Proteomes" id="UP000317046">
    <property type="component" value="Unassembled WGS sequence"/>
</dbReference>
<evidence type="ECO:0000313" key="2">
    <source>
        <dbReference type="Proteomes" id="UP000317046"/>
    </source>
</evidence>
<dbReference type="GO" id="GO:0016829">
    <property type="term" value="F:lyase activity"/>
    <property type="evidence" value="ECO:0007669"/>
    <property type="project" value="UniProtKB-KW"/>
</dbReference>
<dbReference type="AlphaFoldDB" id="A0A4Y3L2J6"/>
<comment type="caution">
    <text evidence="1">The sequence shown here is derived from an EMBL/GenBank/DDBJ whole genome shotgun (WGS) entry which is preliminary data.</text>
</comment>
<evidence type="ECO:0000313" key="1">
    <source>
        <dbReference type="EMBL" id="GEA89906.1"/>
    </source>
</evidence>
<proteinExistence type="predicted"/>
<sequence>MRLWSVHPRYLDRQGLTAAWREALLAQKVLTGTTRGYRNHPQLVRFTPPGWPPPPFPGRAVRVPGTAYVPDAQPPAPPEPRDPGRAITTFLHGIADEAAARGYVFDRSKVLHPPDQDLRLEVTDGQLAHEWGHLRAKLAERSPEVLARWSGVEVPDPHPMLVVAPGPVAPWEILDDLE</sequence>
<dbReference type="RefSeq" id="WP_141372858.1">
    <property type="nucleotide sequence ID" value="NZ_BJLR01000037.1"/>
</dbReference>
<accession>A0A4Y3L2J6</accession>
<reference evidence="1" key="1">
    <citation type="submission" date="2019-06" db="EMBL/GenBank/DDBJ databases">
        <title>Whole genome shotgun sequence of Cellulomonas cellasea NBRC 3753.</title>
        <authorList>
            <person name="Hosoyama A."/>
            <person name="Uohara A."/>
            <person name="Ohji S."/>
            <person name="Ichikawa N."/>
        </authorList>
    </citation>
    <scope>NUCLEOTIDE SEQUENCE [LARGE SCALE GENOMIC DNA]</scope>
    <source>
        <strain evidence="1">NBRC 3753</strain>
    </source>
</reference>
<gene>
    <name evidence="1" type="ORF">CCE01nite_38550</name>
</gene>
<dbReference type="EMBL" id="BJLR01000037">
    <property type="protein sequence ID" value="GEA89906.1"/>
    <property type="molecule type" value="Genomic_DNA"/>
</dbReference>